<evidence type="ECO:0000259" key="5">
    <source>
        <dbReference type="PROSITE" id="PS50102"/>
    </source>
</evidence>
<feature type="region of interest" description="Disordered" evidence="4">
    <location>
        <begin position="1"/>
        <end position="25"/>
    </location>
</feature>
<evidence type="ECO:0000313" key="7">
    <source>
        <dbReference type="Proteomes" id="UP000604046"/>
    </source>
</evidence>
<dbReference type="InterPro" id="IPR012677">
    <property type="entry name" value="Nucleotide-bd_a/b_plait_sf"/>
</dbReference>
<keyword evidence="2" id="KW-0539">Nucleus</keyword>
<dbReference type="SMART" id="SM00360">
    <property type="entry name" value="RRM"/>
    <property type="match status" value="1"/>
</dbReference>
<dbReference type="PANTHER" id="PTHR48033">
    <property type="entry name" value="RNA-BINDING (RRM/RBD/RNP MOTIFS) FAMILY PROTEIN"/>
    <property type="match status" value="1"/>
</dbReference>
<keyword evidence="7" id="KW-1185">Reference proteome</keyword>
<dbReference type="EMBL" id="CAJNDS010002685">
    <property type="protein sequence ID" value="CAE7564547.1"/>
    <property type="molecule type" value="Genomic_DNA"/>
</dbReference>
<dbReference type="InterPro" id="IPR000504">
    <property type="entry name" value="RRM_dom"/>
</dbReference>
<dbReference type="GO" id="GO:0000785">
    <property type="term" value="C:chromatin"/>
    <property type="evidence" value="ECO:0007669"/>
    <property type="project" value="TreeGrafter"/>
</dbReference>
<gene>
    <name evidence="6" type="primary">HRP1</name>
    <name evidence="6" type="ORF">SNAT2548_LOCUS31948</name>
</gene>
<dbReference type="Proteomes" id="UP000604046">
    <property type="component" value="Unassembled WGS sequence"/>
</dbReference>
<dbReference type="GO" id="GO:0003723">
    <property type="term" value="F:RNA binding"/>
    <property type="evidence" value="ECO:0007669"/>
    <property type="project" value="UniProtKB-UniRule"/>
</dbReference>
<organism evidence="6 7">
    <name type="scientific">Symbiodinium natans</name>
    <dbReference type="NCBI Taxonomy" id="878477"/>
    <lineage>
        <taxon>Eukaryota</taxon>
        <taxon>Sar</taxon>
        <taxon>Alveolata</taxon>
        <taxon>Dinophyceae</taxon>
        <taxon>Suessiales</taxon>
        <taxon>Symbiodiniaceae</taxon>
        <taxon>Symbiodinium</taxon>
    </lineage>
</organism>
<comment type="subcellular location">
    <subcellularLocation>
        <location evidence="1">Nucleus</location>
    </subcellularLocation>
</comment>
<evidence type="ECO:0000256" key="3">
    <source>
        <dbReference type="PROSITE-ProRule" id="PRU00176"/>
    </source>
</evidence>
<comment type="caution">
    <text evidence="6">The sequence shown here is derived from an EMBL/GenBank/DDBJ whole genome shotgun (WGS) entry which is preliminary data.</text>
</comment>
<dbReference type="GO" id="GO:0010468">
    <property type="term" value="P:regulation of gene expression"/>
    <property type="evidence" value="ECO:0007669"/>
    <property type="project" value="TreeGrafter"/>
</dbReference>
<sequence>MHVGPTAAGPARKMPDGGSKGFVKEGREDTIFVGGLRKSTTEDKVAGHFAKFGQVSNVEIKKQPDGTSRGFAFVTFAEKASVAKVLEAHSSHMIDNKWVDVKPQVAAVPKNPRDNVAAKKEKEEAKDTHDDYESGFAEKYLQAAAAMQQGSGASAFAEVQESSATKASSKMLEAGLKRMEGYSTRGILVAQSRIQAADCC</sequence>
<dbReference type="AlphaFoldDB" id="A0A812U5Y5"/>
<keyword evidence="3" id="KW-0694">RNA-binding</keyword>
<dbReference type="Pfam" id="PF00076">
    <property type="entry name" value="RRM_1"/>
    <property type="match status" value="1"/>
</dbReference>
<evidence type="ECO:0000256" key="1">
    <source>
        <dbReference type="ARBA" id="ARBA00004123"/>
    </source>
</evidence>
<accession>A0A812U5Y5</accession>
<reference evidence="6" key="1">
    <citation type="submission" date="2021-02" db="EMBL/GenBank/DDBJ databases">
        <authorList>
            <person name="Dougan E. K."/>
            <person name="Rhodes N."/>
            <person name="Thang M."/>
            <person name="Chan C."/>
        </authorList>
    </citation>
    <scope>NUCLEOTIDE SEQUENCE</scope>
</reference>
<evidence type="ECO:0000256" key="4">
    <source>
        <dbReference type="SAM" id="MobiDB-lite"/>
    </source>
</evidence>
<dbReference type="PANTHER" id="PTHR48033:SF10">
    <property type="entry name" value="RNA-BINDING PROTEIN SQUID"/>
    <property type="match status" value="1"/>
</dbReference>
<evidence type="ECO:0000256" key="2">
    <source>
        <dbReference type="ARBA" id="ARBA00023242"/>
    </source>
</evidence>
<dbReference type="PROSITE" id="PS50102">
    <property type="entry name" value="RRM"/>
    <property type="match status" value="1"/>
</dbReference>
<evidence type="ECO:0000313" key="6">
    <source>
        <dbReference type="EMBL" id="CAE7564547.1"/>
    </source>
</evidence>
<proteinExistence type="predicted"/>
<protein>
    <submittedName>
        <fullName evidence="6">HRP1 protein</fullName>
    </submittedName>
</protein>
<name>A0A812U5Y5_9DINO</name>
<dbReference type="GO" id="GO:0005654">
    <property type="term" value="C:nucleoplasm"/>
    <property type="evidence" value="ECO:0007669"/>
    <property type="project" value="TreeGrafter"/>
</dbReference>
<dbReference type="InterPro" id="IPR035979">
    <property type="entry name" value="RBD_domain_sf"/>
</dbReference>
<dbReference type="OrthoDB" id="1875751at2759"/>
<feature type="domain" description="RRM" evidence="5">
    <location>
        <begin position="29"/>
        <end position="106"/>
    </location>
</feature>
<dbReference type="Gene3D" id="3.30.70.330">
    <property type="match status" value="1"/>
</dbReference>
<dbReference type="SUPFAM" id="SSF54928">
    <property type="entry name" value="RNA-binding domain, RBD"/>
    <property type="match status" value="1"/>
</dbReference>